<evidence type="ECO:0000256" key="1">
    <source>
        <dbReference type="ARBA" id="ARBA00022452"/>
    </source>
</evidence>
<dbReference type="PANTHER" id="PTHR34597:SF1">
    <property type="entry name" value="HEME_HEMOPEXIN TRANSPORTER PROTEIN HUXB"/>
    <property type="match status" value="1"/>
</dbReference>
<dbReference type="Gene3D" id="2.40.160.50">
    <property type="entry name" value="membrane protein fhac: a member of the omp85/tpsb transporter family"/>
    <property type="match status" value="1"/>
</dbReference>
<protein>
    <submittedName>
        <fullName evidence="8">Hemolysin activation/secretion protein</fullName>
    </submittedName>
</protein>
<keyword evidence="5" id="KW-0732">Signal</keyword>
<dbReference type="GO" id="GO:0098046">
    <property type="term" value="C:type V protein secretion system complex"/>
    <property type="evidence" value="ECO:0007669"/>
    <property type="project" value="TreeGrafter"/>
</dbReference>
<keyword evidence="1" id="KW-1134">Transmembrane beta strand</keyword>
<feature type="signal peptide" evidence="5">
    <location>
        <begin position="1"/>
        <end position="24"/>
    </location>
</feature>
<dbReference type="PANTHER" id="PTHR34597">
    <property type="entry name" value="SLR1661 PROTEIN"/>
    <property type="match status" value="1"/>
</dbReference>
<gene>
    <name evidence="8" type="ORF">EDC26_107175</name>
</gene>
<dbReference type="GO" id="GO:0008320">
    <property type="term" value="F:protein transmembrane transporter activity"/>
    <property type="evidence" value="ECO:0007669"/>
    <property type="project" value="TreeGrafter"/>
</dbReference>
<keyword evidence="1" id="KW-0472">Membrane</keyword>
<evidence type="ECO:0000256" key="4">
    <source>
        <dbReference type="SAM" id="MobiDB-lite"/>
    </source>
</evidence>
<evidence type="ECO:0000259" key="7">
    <source>
        <dbReference type="Pfam" id="PF08479"/>
    </source>
</evidence>
<name>A0A4V2UYE8_9BURK</name>
<dbReference type="Proteomes" id="UP000295525">
    <property type="component" value="Unassembled WGS sequence"/>
</dbReference>
<feature type="compositionally biased region" description="Polar residues" evidence="4">
    <location>
        <begin position="45"/>
        <end position="60"/>
    </location>
</feature>
<keyword evidence="9" id="KW-1185">Reference proteome</keyword>
<evidence type="ECO:0000313" key="8">
    <source>
        <dbReference type="EMBL" id="TCT07118.1"/>
    </source>
</evidence>
<reference evidence="8 9" key="1">
    <citation type="submission" date="2019-03" db="EMBL/GenBank/DDBJ databases">
        <title>Genomic Encyclopedia of Type Strains, Phase IV (KMG-IV): sequencing the most valuable type-strain genomes for metagenomic binning, comparative biology and taxonomic classification.</title>
        <authorList>
            <person name="Goeker M."/>
        </authorList>
    </citation>
    <scope>NUCLEOTIDE SEQUENCE [LARGE SCALE GENOMIC DNA]</scope>
    <source>
        <strain evidence="8 9">DSM 24591</strain>
    </source>
</reference>
<keyword evidence="2" id="KW-0812">Transmembrane</keyword>
<feature type="region of interest" description="Disordered" evidence="4">
    <location>
        <begin position="45"/>
        <end position="73"/>
    </location>
</feature>
<dbReference type="InterPro" id="IPR051544">
    <property type="entry name" value="TPS_OM_transporter"/>
</dbReference>
<feature type="domain" description="Polypeptide-transport-associated ShlB-type" evidence="7">
    <location>
        <begin position="78"/>
        <end position="150"/>
    </location>
</feature>
<dbReference type="Pfam" id="PF08479">
    <property type="entry name" value="POTRA_2"/>
    <property type="match status" value="1"/>
</dbReference>
<feature type="domain" description="Haemolysin activator HlyB C-terminal" evidence="6">
    <location>
        <begin position="213"/>
        <end position="515"/>
    </location>
</feature>
<dbReference type="InterPro" id="IPR013686">
    <property type="entry name" value="Polypept-transport_assoc_ShlB"/>
</dbReference>
<keyword evidence="3" id="KW-0998">Cell outer membrane</keyword>
<accession>A0A4V2UYE8</accession>
<dbReference type="Gene3D" id="3.10.20.310">
    <property type="entry name" value="membrane protein fhac"/>
    <property type="match status" value="1"/>
</dbReference>
<evidence type="ECO:0000256" key="5">
    <source>
        <dbReference type="SAM" id="SignalP"/>
    </source>
</evidence>
<organism evidence="8 9">
    <name type="scientific">Paralcaligenes ureilyticus</name>
    <dbReference type="NCBI Taxonomy" id="627131"/>
    <lineage>
        <taxon>Bacteria</taxon>
        <taxon>Pseudomonadati</taxon>
        <taxon>Pseudomonadota</taxon>
        <taxon>Betaproteobacteria</taxon>
        <taxon>Burkholderiales</taxon>
        <taxon>Alcaligenaceae</taxon>
        <taxon>Paralcaligenes</taxon>
    </lineage>
</organism>
<feature type="compositionally biased region" description="Low complexity" evidence="4">
    <location>
        <begin position="61"/>
        <end position="73"/>
    </location>
</feature>
<comment type="caution">
    <text evidence="8">The sequence shown here is derived from an EMBL/GenBank/DDBJ whole genome shotgun (WGS) entry which is preliminary data.</text>
</comment>
<dbReference type="Pfam" id="PF03865">
    <property type="entry name" value="ShlB"/>
    <property type="match status" value="1"/>
</dbReference>
<dbReference type="RefSeq" id="WP_165931004.1">
    <property type="nucleotide sequence ID" value="NZ_SMAJ01000007.1"/>
</dbReference>
<dbReference type="EMBL" id="SMAJ01000007">
    <property type="protein sequence ID" value="TCT07118.1"/>
    <property type="molecule type" value="Genomic_DNA"/>
</dbReference>
<proteinExistence type="predicted"/>
<dbReference type="AlphaFoldDB" id="A0A4V2UYE8"/>
<feature type="chain" id="PRO_5020282872" evidence="5">
    <location>
        <begin position="25"/>
        <end position="566"/>
    </location>
</feature>
<dbReference type="GO" id="GO:0046819">
    <property type="term" value="P:protein secretion by the type V secretion system"/>
    <property type="evidence" value="ECO:0007669"/>
    <property type="project" value="TreeGrafter"/>
</dbReference>
<evidence type="ECO:0000259" key="6">
    <source>
        <dbReference type="Pfam" id="PF03865"/>
    </source>
</evidence>
<evidence type="ECO:0000256" key="3">
    <source>
        <dbReference type="ARBA" id="ARBA00023237"/>
    </source>
</evidence>
<evidence type="ECO:0000256" key="2">
    <source>
        <dbReference type="ARBA" id="ARBA00022692"/>
    </source>
</evidence>
<sequence length="566" mass="59191">MTESTHFRFSPLTLSLALASVAFAVVPQATLAQVYPGSGAILQQVQPTSPESAPNAQPGLTIQPQAAPAPTDTTPVSVARVTVSGNTSFDTATLHALVAKGEGRTLTLTQLNALAQTITDYYHAHGYPLARAYLPPQTIHHGTVQIAVLEARYGEVKVINHSRVSDGPIAAVLEPLRAGDLITQGTLDSRLLLLGDLPGVDPHATLSPGSAVGTADLAVQAEAGPLVSGSVTADDLGNRYTGRARLGANLDINSPLHRGDLLSANVLTSGKGLNYGRLAYQLPVTGSGTRLGVAYSALTYRLAGGLGDLEAHGTASVASAWLSQPFIRSPDVNLTGRLQFNHKILDDRIDVASLANQRYSDSATFSLEGTRRDGFGGGGITLASVSATPGHLSFTNAQARAADAATVKTAGSYTRWNATLARLQTLTTATRLYASLSGQYSPNNLDPSEQFLLGGANSLRGYEIGALGGSSGYLATIELRHDLRLPLPGQWQGTLFADTGAVRRNAHPYGTDANVAHISDVGLALDWTGPDRWVGRVQVAIPVGATPTIAGDRPSARVWLQLTKGF</sequence>
<dbReference type="InterPro" id="IPR005565">
    <property type="entry name" value="Hemolysn_activator_HlyB_C"/>
</dbReference>
<evidence type="ECO:0000313" key="9">
    <source>
        <dbReference type="Proteomes" id="UP000295525"/>
    </source>
</evidence>